<evidence type="ECO:0000256" key="3">
    <source>
        <dbReference type="SAM" id="Phobius"/>
    </source>
</evidence>
<dbReference type="GO" id="GO:0005524">
    <property type="term" value="F:ATP binding"/>
    <property type="evidence" value="ECO:0007669"/>
    <property type="project" value="UniProtKB-KW"/>
</dbReference>
<protein>
    <recommendedName>
        <fullName evidence="4">ABCC10-like N-terminal domain-containing protein</fullName>
    </recommendedName>
</protein>
<dbReference type="PANTHER" id="PTHR24223:SF263">
    <property type="entry name" value="ABC-TYPE XENOBIOTIC TRANSPORTER"/>
    <property type="match status" value="1"/>
</dbReference>
<dbReference type="OrthoDB" id="1737352at2759"/>
<proteinExistence type="predicted"/>
<keyword evidence="3" id="KW-0812">Transmembrane</keyword>
<feature type="transmembrane region" description="Helical" evidence="3">
    <location>
        <begin position="34"/>
        <end position="51"/>
    </location>
</feature>
<evidence type="ECO:0000256" key="1">
    <source>
        <dbReference type="ARBA" id="ARBA00022741"/>
    </source>
</evidence>
<organism evidence="5 6">
    <name type="scientific">Solanum commersonii</name>
    <name type="common">Commerson's wild potato</name>
    <name type="synonym">Commerson's nightshade</name>
    <dbReference type="NCBI Taxonomy" id="4109"/>
    <lineage>
        <taxon>Eukaryota</taxon>
        <taxon>Viridiplantae</taxon>
        <taxon>Streptophyta</taxon>
        <taxon>Embryophyta</taxon>
        <taxon>Tracheophyta</taxon>
        <taxon>Spermatophyta</taxon>
        <taxon>Magnoliopsida</taxon>
        <taxon>eudicotyledons</taxon>
        <taxon>Gunneridae</taxon>
        <taxon>Pentapetalae</taxon>
        <taxon>asterids</taxon>
        <taxon>lamiids</taxon>
        <taxon>Solanales</taxon>
        <taxon>Solanaceae</taxon>
        <taxon>Solanoideae</taxon>
        <taxon>Solaneae</taxon>
        <taxon>Solanum</taxon>
    </lineage>
</organism>
<evidence type="ECO:0000256" key="2">
    <source>
        <dbReference type="ARBA" id="ARBA00022840"/>
    </source>
</evidence>
<feature type="transmembrane region" description="Helical" evidence="3">
    <location>
        <begin position="6"/>
        <end position="22"/>
    </location>
</feature>
<dbReference type="GO" id="GO:0016020">
    <property type="term" value="C:membrane"/>
    <property type="evidence" value="ECO:0007669"/>
    <property type="project" value="TreeGrafter"/>
</dbReference>
<gene>
    <name evidence="5" type="ORF">H5410_057443</name>
</gene>
<keyword evidence="3" id="KW-1133">Transmembrane helix</keyword>
<dbReference type="InterPro" id="IPR056228">
    <property type="entry name" value="ABCC10-like_N"/>
</dbReference>
<keyword evidence="1" id="KW-0547">Nucleotide-binding</keyword>
<comment type="caution">
    <text evidence="5">The sequence shown here is derived from an EMBL/GenBank/DDBJ whole genome shotgun (WGS) entry which is preliminary data.</text>
</comment>
<dbReference type="AlphaFoldDB" id="A0A9J5WPQ3"/>
<accession>A0A9J5WPQ3</accession>
<dbReference type="InterPro" id="IPR050173">
    <property type="entry name" value="ABC_transporter_C-like"/>
</dbReference>
<keyword evidence="6" id="KW-1185">Reference proteome</keyword>
<feature type="domain" description="ABCC10-like N-terminal" evidence="4">
    <location>
        <begin position="5"/>
        <end position="83"/>
    </location>
</feature>
<dbReference type="GO" id="GO:0042626">
    <property type="term" value="F:ATPase-coupled transmembrane transporter activity"/>
    <property type="evidence" value="ECO:0007669"/>
    <property type="project" value="TreeGrafter"/>
</dbReference>
<keyword evidence="2" id="KW-0067">ATP-binding</keyword>
<dbReference type="PANTHER" id="PTHR24223">
    <property type="entry name" value="ATP-BINDING CASSETTE SUB-FAMILY C"/>
    <property type="match status" value="1"/>
</dbReference>
<sequence>MYYYAGIFNGCLGLGYIAFGAWKLKDKHQEYRTVLLLVHDITWLFVSSFISLCKQQTFRIVKIYSIVAFLLAMFLCITSLWKFRYDDGNVIEKSEYDETFYKPLQEFEDGIDSYEITPFANAGFLGKLSFVWLNPLIKKGKKKILEDVDVPHLRSADGSRTCFDLFNEQVETLKRKDPLGRPSILMAILLCHHKSILIMGVFALIKILTLTTGPLFLHTFIEVAEGRESFKCEGYVPTAGFSAVDAHTSTNLFNILHIKASPFVFHENHIQY</sequence>
<name>A0A9J5WPQ3_SOLCO</name>
<dbReference type="Pfam" id="PF24358">
    <property type="entry name" value="ABCC10_N"/>
    <property type="match status" value="1"/>
</dbReference>
<feature type="transmembrane region" description="Helical" evidence="3">
    <location>
        <begin position="63"/>
        <end position="83"/>
    </location>
</feature>
<dbReference type="EMBL" id="JACXVP010000011">
    <property type="protein sequence ID" value="KAG5577309.1"/>
    <property type="molecule type" value="Genomic_DNA"/>
</dbReference>
<evidence type="ECO:0000313" key="5">
    <source>
        <dbReference type="EMBL" id="KAG5577309.1"/>
    </source>
</evidence>
<evidence type="ECO:0000259" key="4">
    <source>
        <dbReference type="Pfam" id="PF24358"/>
    </source>
</evidence>
<keyword evidence="3" id="KW-0472">Membrane</keyword>
<dbReference type="Proteomes" id="UP000824120">
    <property type="component" value="Chromosome 11"/>
</dbReference>
<reference evidence="5 6" key="1">
    <citation type="submission" date="2020-09" db="EMBL/GenBank/DDBJ databases">
        <title>De no assembly of potato wild relative species, Solanum commersonii.</title>
        <authorList>
            <person name="Cho K."/>
        </authorList>
    </citation>
    <scope>NUCLEOTIDE SEQUENCE [LARGE SCALE GENOMIC DNA]</scope>
    <source>
        <strain evidence="5">LZ3.2</strain>
        <tissue evidence="5">Leaf</tissue>
    </source>
</reference>
<evidence type="ECO:0000313" key="6">
    <source>
        <dbReference type="Proteomes" id="UP000824120"/>
    </source>
</evidence>